<evidence type="ECO:0000256" key="2">
    <source>
        <dbReference type="SAM" id="MobiDB-lite"/>
    </source>
</evidence>
<dbReference type="AlphaFoldDB" id="A0A560LA36"/>
<dbReference type="GO" id="GO:0055085">
    <property type="term" value="P:transmembrane transport"/>
    <property type="evidence" value="ECO:0007669"/>
    <property type="project" value="InterPro"/>
</dbReference>
<dbReference type="Gene3D" id="2.40.30.170">
    <property type="match status" value="1"/>
</dbReference>
<sequence>MAAARDQAARIVRSGPEVAGDAIARDASANLDDQARVDEAKGLEAKSPEAKGPEARGPADKRPAEAPPASAPEQPAASPAAAAPKSGKRRFVLMGIVGLLAIAAASYAAYYLMVGRFYVSTDDAYVRANNTMLGARVAGHIAAILPGDNALVRAGEVIFRIDDGDYRIAVDAARTRIGTQQATIERIGRQVAAAVSSVEQAQAQLVSAQAGLKRADLDYDRQQALSTKGFASRATFEVSEAGRDQGAAAVRSAQAAYDAAKDNVEVTKAQQAEARAQLAELQTQLAKAERDLDFTQVRAPVDGTFSNRLVNTGDYINVGQRLGNVVPLDGVFIDANYKETQLKRIRTGQRVTIKVDAYGFRKFTGIVDSISPAAGSVFTLLPPDNATGNFTKIVQRLPVRIRVPNSVAKQGMLRAGMSVYTTVDTREGAADADADTDLDAPMMIHPQ</sequence>
<dbReference type="Proteomes" id="UP000321304">
    <property type="component" value="Unassembled WGS sequence"/>
</dbReference>
<protein>
    <submittedName>
        <fullName evidence="6">Membrane fusion protein (Multidrug efflux system)</fullName>
    </submittedName>
</protein>
<name>A0A560LA36_9BRAD</name>
<keyword evidence="3" id="KW-0812">Transmembrane</keyword>
<dbReference type="PANTHER" id="PTHR30386">
    <property type="entry name" value="MEMBRANE FUSION SUBUNIT OF EMRAB-TOLC MULTIDRUG EFFLUX PUMP"/>
    <property type="match status" value="1"/>
</dbReference>
<feature type="domain" description="CusB-like beta-barrel" evidence="5">
    <location>
        <begin position="331"/>
        <end position="422"/>
    </location>
</feature>
<dbReference type="EMBL" id="VITY01000012">
    <property type="protein sequence ID" value="TWB92099.1"/>
    <property type="molecule type" value="Genomic_DNA"/>
</dbReference>
<feature type="domain" description="Multidrug resistance protein MdtA-like barrel-sandwich hybrid" evidence="4">
    <location>
        <begin position="133"/>
        <end position="326"/>
    </location>
</feature>
<organism evidence="6 7">
    <name type="scientific">Bradyrhizobium macuxiense</name>
    <dbReference type="NCBI Taxonomy" id="1755647"/>
    <lineage>
        <taxon>Bacteria</taxon>
        <taxon>Pseudomonadati</taxon>
        <taxon>Pseudomonadota</taxon>
        <taxon>Alphaproteobacteria</taxon>
        <taxon>Hyphomicrobiales</taxon>
        <taxon>Nitrobacteraceae</taxon>
        <taxon>Bradyrhizobium</taxon>
    </lineage>
</organism>
<feature type="coiled-coil region" evidence="1">
    <location>
        <begin position="250"/>
        <end position="298"/>
    </location>
</feature>
<dbReference type="Pfam" id="PF25954">
    <property type="entry name" value="Beta-barrel_RND_2"/>
    <property type="match status" value="1"/>
</dbReference>
<evidence type="ECO:0000313" key="7">
    <source>
        <dbReference type="Proteomes" id="UP000321304"/>
    </source>
</evidence>
<dbReference type="Gene3D" id="1.10.287.470">
    <property type="entry name" value="Helix hairpin bin"/>
    <property type="match status" value="2"/>
</dbReference>
<dbReference type="InterPro" id="IPR058792">
    <property type="entry name" value="Beta-barrel_RND_2"/>
</dbReference>
<feature type="transmembrane region" description="Helical" evidence="3">
    <location>
        <begin position="91"/>
        <end position="113"/>
    </location>
</feature>
<dbReference type="InterPro" id="IPR050739">
    <property type="entry name" value="MFP"/>
</dbReference>
<comment type="caution">
    <text evidence="6">The sequence shown here is derived from an EMBL/GenBank/DDBJ whole genome shotgun (WGS) entry which is preliminary data.</text>
</comment>
<feature type="compositionally biased region" description="Basic and acidic residues" evidence="2">
    <location>
        <begin position="33"/>
        <end position="64"/>
    </location>
</feature>
<dbReference type="PANTHER" id="PTHR30386:SF24">
    <property type="entry name" value="MULTIDRUG RESISTANCE EFFLUX PUMP"/>
    <property type="match status" value="1"/>
</dbReference>
<keyword evidence="3" id="KW-1133">Transmembrane helix</keyword>
<dbReference type="SUPFAM" id="SSF111369">
    <property type="entry name" value="HlyD-like secretion proteins"/>
    <property type="match status" value="2"/>
</dbReference>
<dbReference type="RefSeq" id="WP_167529256.1">
    <property type="nucleotide sequence ID" value="NZ_VITY01000012.1"/>
</dbReference>
<accession>A0A560LA36</accession>
<evidence type="ECO:0000259" key="4">
    <source>
        <dbReference type="Pfam" id="PF25917"/>
    </source>
</evidence>
<keyword evidence="7" id="KW-1185">Reference proteome</keyword>
<keyword evidence="1" id="KW-0175">Coiled coil</keyword>
<dbReference type="InterPro" id="IPR058625">
    <property type="entry name" value="MdtA-like_BSH"/>
</dbReference>
<keyword evidence="3" id="KW-0472">Membrane</keyword>
<dbReference type="Gene3D" id="2.40.50.100">
    <property type="match status" value="1"/>
</dbReference>
<reference evidence="6 7" key="1">
    <citation type="submission" date="2019-06" db="EMBL/GenBank/DDBJ databases">
        <title>Genomic Encyclopedia of Type Strains, Phase IV (KMG-V): Genome sequencing to study the core and pangenomes of soil and plant-associated prokaryotes.</title>
        <authorList>
            <person name="Whitman W."/>
        </authorList>
    </citation>
    <scope>NUCLEOTIDE SEQUENCE [LARGE SCALE GENOMIC DNA]</scope>
    <source>
        <strain evidence="6 7">BR 10355</strain>
    </source>
</reference>
<feature type="region of interest" description="Disordered" evidence="2">
    <location>
        <begin position="22"/>
        <end position="82"/>
    </location>
</feature>
<feature type="compositionally biased region" description="Low complexity" evidence="2">
    <location>
        <begin position="71"/>
        <end position="82"/>
    </location>
</feature>
<evidence type="ECO:0000259" key="5">
    <source>
        <dbReference type="Pfam" id="PF25954"/>
    </source>
</evidence>
<evidence type="ECO:0000256" key="3">
    <source>
        <dbReference type="SAM" id="Phobius"/>
    </source>
</evidence>
<evidence type="ECO:0000256" key="1">
    <source>
        <dbReference type="SAM" id="Coils"/>
    </source>
</evidence>
<dbReference type="Pfam" id="PF25917">
    <property type="entry name" value="BSH_RND"/>
    <property type="match status" value="1"/>
</dbReference>
<dbReference type="STRING" id="1755647.AS156_26450"/>
<evidence type="ECO:0000313" key="6">
    <source>
        <dbReference type="EMBL" id="TWB92099.1"/>
    </source>
</evidence>
<proteinExistence type="predicted"/>
<gene>
    <name evidence="6" type="ORF">FBZ93_112168</name>
</gene>